<evidence type="ECO:0000313" key="4">
    <source>
        <dbReference type="Proteomes" id="UP001054821"/>
    </source>
</evidence>
<keyword evidence="4" id="KW-1185">Reference proteome</keyword>
<dbReference type="SUPFAM" id="SSF53756">
    <property type="entry name" value="UDP-Glycosyltransferase/glycogen phosphorylase"/>
    <property type="match status" value="1"/>
</dbReference>
<reference evidence="3 4" key="1">
    <citation type="journal article" date="2022" name="G3 (Bethesda)">
        <title>Whole-genome sequence and methylome profiling of the almond [Prunus dulcis (Mill.) D.A. Webb] cultivar 'Nonpareil'.</title>
        <authorList>
            <person name="D'Amico-Willman K.M."/>
            <person name="Ouma W.Z."/>
            <person name="Meulia T."/>
            <person name="Sideli G.M."/>
            <person name="Gradziel T.M."/>
            <person name="Fresnedo-Ramirez J."/>
        </authorList>
    </citation>
    <scope>NUCLEOTIDE SEQUENCE [LARGE SCALE GENOMIC DNA]</scope>
    <source>
        <strain evidence="3">Clone GOH B32 T37-40</strain>
    </source>
</reference>
<dbReference type="Gene3D" id="3.40.50.2000">
    <property type="entry name" value="Glycogen Phosphorylase B"/>
    <property type="match status" value="1"/>
</dbReference>
<keyword evidence="2" id="KW-0808">Transferase</keyword>
<sequence length="139" mass="15938">MRKLVFIPAPIIGHLVSTVEIAKQLSAGDHQLFITVFIMKLSFDQLFINYPEAHVDTRNTGPSSFFKTFVENHKTHARDAVYESTQSESNQARLVGPVINMFYTTMIDVTDAFRVPSYMFFTSNFRCLAFLLHLLTLRD</sequence>
<comment type="caution">
    <text evidence="3">The sequence shown here is derived from an EMBL/GenBank/DDBJ whole genome shotgun (WGS) entry which is preliminary data.</text>
</comment>
<accession>A0AAD4WCY3</accession>
<evidence type="ECO:0000256" key="2">
    <source>
        <dbReference type="ARBA" id="ARBA00022676"/>
    </source>
</evidence>
<proteinExistence type="inferred from homology"/>
<evidence type="ECO:0000256" key="1">
    <source>
        <dbReference type="ARBA" id="ARBA00009995"/>
    </source>
</evidence>
<dbReference type="PANTHER" id="PTHR48048:SF45">
    <property type="entry name" value="GLYCOSYLTRANSFERASE"/>
    <property type="match status" value="1"/>
</dbReference>
<protein>
    <submittedName>
        <fullName evidence="3">Uncharacterized protein</fullName>
    </submittedName>
</protein>
<organism evidence="3 4">
    <name type="scientific">Prunus dulcis</name>
    <name type="common">Almond</name>
    <name type="synonym">Amygdalus dulcis</name>
    <dbReference type="NCBI Taxonomy" id="3755"/>
    <lineage>
        <taxon>Eukaryota</taxon>
        <taxon>Viridiplantae</taxon>
        <taxon>Streptophyta</taxon>
        <taxon>Embryophyta</taxon>
        <taxon>Tracheophyta</taxon>
        <taxon>Spermatophyta</taxon>
        <taxon>Magnoliopsida</taxon>
        <taxon>eudicotyledons</taxon>
        <taxon>Gunneridae</taxon>
        <taxon>Pentapetalae</taxon>
        <taxon>rosids</taxon>
        <taxon>fabids</taxon>
        <taxon>Rosales</taxon>
        <taxon>Rosaceae</taxon>
        <taxon>Amygdaloideae</taxon>
        <taxon>Amygdaleae</taxon>
        <taxon>Prunus</taxon>
    </lineage>
</organism>
<dbReference type="PANTHER" id="PTHR48048">
    <property type="entry name" value="GLYCOSYLTRANSFERASE"/>
    <property type="match status" value="1"/>
</dbReference>
<dbReference type="InterPro" id="IPR050481">
    <property type="entry name" value="UDP-glycosyltransf_plant"/>
</dbReference>
<dbReference type="AlphaFoldDB" id="A0AAD4WCY3"/>
<dbReference type="EMBL" id="JAJFAZ020000003">
    <property type="protein sequence ID" value="KAI5339871.1"/>
    <property type="molecule type" value="Genomic_DNA"/>
</dbReference>
<dbReference type="GO" id="GO:0035251">
    <property type="term" value="F:UDP-glucosyltransferase activity"/>
    <property type="evidence" value="ECO:0007669"/>
    <property type="project" value="InterPro"/>
</dbReference>
<name>A0AAD4WCY3_PRUDU</name>
<comment type="similarity">
    <text evidence="1">Belongs to the UDP-glycosyltransferase family.</text>
</comment>
<gene>
    <name evidence="3" type="ORF">L3X38_019144</name>
</gene>
<evidence type="ECO:0000313" key="3">
    <source>
        <dbReference type="EMBL" id="KAI5339871.1"/>
    </source>
</evidence>
<keyword evidence="2" id="KW-0328">Glycosyltransferase</keyword>
<dbReference type="Proteomes" id="UP001054821">
    <property type="component" value="Chromosome 3"/>
</dbReference>